<keyword evidence="4" id="KW-0012">Acyltransferase</keyword>
<dbReference type="GO" id="GO:0019432">
    <property type="term" value="P:triglyceride biosynthetic process"/>
    <property type="evidence" value="ECO:0007669"/>
    <property type="project" value="TreeGrafter"/>
</dbReference>
<sequence>MSKILHLFVVSLYLPLWLLAPFLLLAFAPIYLVRSTVKLLAFVFKPGLISMLAPLDSMFAADGMYICPKNTVVGCVVLDGIADSDKIRDMLRTNILEARCEKDPGKLMYPELRRNITHWLGYPFWTECELPRGGISTHEEELSLDELKKIKAQLAFQPYEKNAPLWELVVIKRIKDGPLPTSAVLFRFHHALADGHAVLSLLRKMMSLPNPKISKQLVPAQGTRKGFEALRILGAPYDIIQHGKKFVNDAWFIKDKEGWTQVDYNAHYSTIAARVRFHSSESIPFSVIRQVGGAHGVSGTAVLHSAMLGAVRRSYFPNGEESISRVTVQTPLLPLWGRGRRLLGNNMSAVQPREVSHGPIMIVEPSAKKSVAKNIHKLRNARGRKRLLNWKLKLTREHTEVSNELRVDTYTKMTTMYDLLNKLKEFPCKIHFPSRCDDICGERMTIRLPAGENLKSLKTTTLCGRPDRSVADLSRWQPDGHALATNIVTTCRPLTRWTPRTFGTYSAHVGERDVVKRLIETHEGLVAMKRSACPVAVSVHACSLGCLPRPGLRRFFRGRDQEEEIFVYNIPTPEEVDNFCGYKMKEVDMTVGSYAGNAGLAISFITAGGNLRIGVLGDENVLYGMDREKEMIQNFMEELEALKNAMPLSLPNILIK</sequence>
<comment type="similarity">
    <text evidence="5">In the N-terminal section; belongs to the long-chain O-acyltransferase family.</text>
</comment>
<keyword evidence="8" id="KW-0472">Membrane</keyword>
<dbReference type="OrthoDB" id="619536at2759"/>
<evidence type="ECO:0000256" key="6">
    <source>
        <dbReference type="ARBA" id="ARBA00047604"/>
    </source>
</evidence>
<evidence type="ECO:0000256" key="1">
    <source>
        <dbReference type="ARBA" id="ARBA00004771"/>
    </source>
</evidence>
<evidence type="ECO:0000313" key="12">
    <source>
        <dbReference type="Proteomes" id="UP000198287"/>
    </source>
</evidence>
<dbReference type="PANTHER" id="PTHR31650:SF1">
    <property type="entry name" value="WAX ESTER SYNTHASE_DIACYLGLYCEROL ACYLTRANSFERASE 4-RELATED"/>
    <property type="match status" value="1"/>
</dbReference>
<evidence type="ECO:0000256" key="7">
    <source>
        <dbReference type="ARBA" id="ARBA00048109"/>
    </source>
</evidence>
<comment type="catalytic activity">
    <reaction evidence="7">
        <text>an acyl-CoA + a 1,2-diacyl-sn-glycerol = a triacyl-sn-glycerol + CoA</text>
        <dbReference type="Rhea" id="RHEA:10868"/>
        <dbReference type="ChEBI" id="CHEBI:17815"/>
        <dbReference type="ChEBI" id="CHEBI:57287"/>
        <dbReference type="ChEBI" id="CHEBI:58342"/>
        <dbReference type="ChEBI" id="CHEBI:64615"/>
        <dbReference type="EC" id="2.3.1.20"/>
    </reaction>
</comment>
<protein>
    <submittedName>
        <fullName evidence="11">Uncharacterized protein</fullName>
    </submittedName>
</protein>
<evidence type="ECO:0000259" key="10">
    <source>
        <dbReference type="Pfam" id="PF06974"/>
    </source>
</evidence>
<feature type="domain" description="O-acyltransferase WSD1-like N-terminal" evidence="9">
    <location>
        <begin position="145"/>
        <end position="216"/>
    </location>
</feature>
<accession>A0A226D1M6</accession>
<feature type="transmembrane region" description="Helical" evidence="8">
    <location>
        <begin position="12"/>
        <end position="32"/>
    </location>
</feature>
<dbReference type="Pfam" id="PF06974">
    <property type="entry name" value="WS_DGAT_C"/>
    <property type="match status" value="1"/>
</dbReference>
<evidence type="ECO:0000256" key="4">
    <source>
        <dbReference type="ARBA" id="ARBA00023315"/>
    </source>
</evidence>
<evidence type="ECO:0000256" key="2">
    <source>
        <dbReference type="ARBA" id="ARBA00005189"/>
    </source>
</evidence>
<dbReference type="InterPro" id="IPR009721">
    <property type="entry name" value="O-acyltransferase_WSD1_C"/>
</dbReference>
<comment type="pathway">
    <text evidence="1">Glycerolipid metabolism; triacylglycerol biosynthesis.</text>
</comment>
<dbReference type="PANTHER" id="PTHR31650">
    <property type="entry name" value="O-ACYLTRANSFERASE (WSD1-LIKE) FAMILY PROTEIN"/>
    <property type="match status" value="1"/>
</dbReference>
<keyword evidence="12" id="KW-1185">Reference proteome</keyword>
<evidence type="ECO:0000256" key="8">
    <source>
        <dbReference type="SAM" id="Phobius"/>
    </source>
</evidence>
<dbReference type="EMBL" id="LNIX01000044">
    <property type="protein sequence ID" value="OXA38607.1"/>
    <property type="molecule type" value="Genomic_DNA"/>
</dbReference>
<comment type="caution">
    <text evidence="11">The sequence shown here is derived from an EMBL/GenBank/DDBJ whole genome shotgun (WGS) entry which is preliminary data.</text>
</comment>
<keyword evidence="8" id="KW-1133">Transmembrane helix</keyword>
<dbReference type="GO" id="GO:0047196">
    <property type="term" value="F:long-chain-alcohol O-fatty-acyltransferase activity"/>
    <property type="evidence" value="ECO:0007669"/>
    <property type="project" value="UniProtKB-EC"/>
</dbReference>
<keyword evidence="8" id="KW-0812">Transmembrane</keyword>
<dbReference type="Proteomes" id="UP000198287">
    <property type="component" value="Unassembled WGS sequence"/>
</dbReference>
<gene>
    <name evidence="11" type="ORF">Fcan01_26649</name>
</gene>
<dbReference type="AlphaFoldDB" id="A0A226D1M6"/>
<dbReference type="GO" id="GO:0004144">
    <property type="term" value="F:diacylglycerol O-acyltransferase activity"/>
    <property type="evidence" value="ECO:0007669"/>
    <property type="project" value="UniProtKB-EC"/>
</dbReference>
<dbReference type="Pfam" id="PF03007">
    <property type="entry name" value="WS_DGAT_cat"/>
    <property type="match status" value="1"/>
</dbReference>
<keyword evidence="3" id="KW-0808">Transferase</keyword>
<evidence type="ECO:0000256" key="5">
    <source>
        <dbReference type="ARBA" id="ARBA00024360"/>
    </source>
</evidence>
<organism evidence="11 12">
    <name type="scientific">Folsomia candida</name>
    <name type="common">Springtail</name>
    <dbReference type="NCBI Taxonomy" id="158441"/>
    <lineage>
        <taxon>Eukaryota</taxon>
        <taxon>Metazoa</taxon>
        <taxon>Ecdysozoa</taxon>
        <taxon>Arthropoda</taxon>
        <taxon>Hexapoda</taxon>
        <taxon>Collembola</taxon>
        <taxon>Entomobryomorpha</taxon>
        <taxon>Isotomoidea</taxon>
        <taxon>Isotomidae</taxon>
        <taxon>Proisotominae</taxon>
        <taxon>Folsomia</taxon>
    </lineage>
</organism>
<evidence type="ECO:0000313" key="11">
    <source>
        <dbReference type="EMBL" id="OXA38607.1"/>
    </source>
</evidence>
<evidence type="ECO:0000259" key="9">
    <source>
        <dbReference type="Pfam" id="PF03007"/>
    </source>
</evidence>
<feature type="domain" description="O-acyltransferase WSD1 C-terminal" evidence="10">
    <location>
        <begin position="509"/>
        <end position="642"/>
    </location>
</feature>
<comment type="catalytic activity">
    <reaction evidence="6">
        <text>a long chain fatty alcohol + a fatty acyl-CoA = a long-chain alcohol wax ester + CoA</text>
        <dbReference type="Rhea" id="RHEA:38443"/>
        <dbReference type="ChEBI" id="CHEBI:17135"/>
        <dbReference type="ChEBI" id="CHEBI:57287"/>
        <dbReference type="ChEBI" id="CHEBI:77636"/>
        <dbReference type="ChEBI" id="CHEBI:235323"/>
        <dbReference type="EC" id="2.3.1.75"/>
    </reaction>
</comment>
<comment type="pathway">
    <text evidence="2">Lipid metabolism.</text>
</comment>
<dbReference type="InterPro" id="IPR004255">
    <property type="entry name" value="O-acyltransferase_WSD1_N"/>
</dbReference>
<name>A0A226D1M6_FOLCA</name>
<evidence type="ECO:0000256" key="3">
    <source>
        <dbReference type="ARBA" id="ARBA00022679"/>
    </source>
</evidence>
<dbReference type="GO" id="GO:0005886">
    <property type="term" value="C:plasma membrane"/>
    <property type="evidence" value="ECO:0007669"/>
    <property type="project" value="TreeGrafter"/>
</dbReference>
<dbReference type="InterPro" id="IPR045034">
    <property type="entry name" value="O-acyltransferase_WSD1-like"/>
</dbReference>
<reference evidence="11 12" key="1">
    <citation type="submission" date="2015-12" db="EMBL/GenBank/DDBJ databases">
        <title>The genome of Folsomia candida.</title>
        <authorList>
            <person name="Faddeeva A."/>
            <person name="Derks M.F."/>
            <person name="Anvar Y."/>
            <person name="Smit S."/>
            <person name="Van Straalen N."/>
            <person name="Roelofs D."/>
        </authorList>
    </citation>
    <scope>NUCLEOTIDE SEQUENCE [LARGE SCALE GENOMIC DNA]</scope>
    <source>
        <strain evidence="11 12">VU population</strain>
        <tissue evidence="11">Whole body</tissue>
    </source>
</reference>
<proteinExistence type="inferred from homology"/>